<dbReference type="RefSeq" id="WP_132778193.1">
    <property type="nucleotide sequence ID" value="NZ_SMBZ01000031.1"/>
</dbReference>
<reference evidence="1 2" key="1">
    <citation type="submission" date="2019-03" db="EMBL/GenBank/DDBJ databases">
        <title>Genomic Encyclopedia of Type Strains, Phase IV (KMG-IV): sequencing the most valuable type-strain genomes for metagenomic binning, comparative biology and taxonomic classification.</title>
        <authorList>
            <person name="Goeker M."/>
        </authorList>
    </citation>
    <scope>NUCLEOTIDE SEQUENCE [LARGE SCALE GENOMIC DNA]</scope>
    <source>
        <strain evidence="1 2">DSM 22362</strain>
    </source>
</reference>
<evidence type="ECO:0000313" key="2">
    <source>
        <dbReference type="Proteomes" id="UP000295197"/>
    </source>
</evidence>
<accession>A0A4R3VWK4</accession>
<comment type="caution">
    <text evidence="1">The sequence shown here is derived from an EMBL/GenBank/DDBJ whole genome shotgun (WGS) entry which is preliminary data.</text>
</comment>
<dbReference type="EMBL" id="SMBZ01000031">
    <property type="protein sequence ID" value="TCV10864.1"/>
    <property type="molecule type" value="Genomic_DNA"/>
</dbReference>
<protein>
    <submittedName>
        <fullName evidence="1">Uncharacterized protein</fullName>
    </submittedName>
</protein>
<proteinExistence type="predicted"/>
<dbReference type="Gene3D" id="2.40.160.60">
    <property type="entry name" value="Outer membrane protein transport protein (OMPP1/FadL/TodX)"/>
    <property type="match status" value="1"/>
</dbReference>
<dbReference type="AlphaFoldDB" id="A0A4R3VWK4"/>
<dbReference type="SUPFAM" id="SSF56935">
    <property type="entry name" value="Porins"/>
    <property type="match status" value="1"/>
</dbReference>
<dbReference type="Proteomes" id="UP000295197">
    <property type="component" value="Unassembled WGS sequence"/>
</dbReference>
<dbReference type="OrthoDB" id="9765571at2"/>
<name>A0A4R3VWK4_9SPHI</name>
<evidence type="ECO:0000313" key="1">
    <source>
        <dbReference type="EMBL" id="TCV10864.1"/>
    </source>
</evidence>
<sequence length="269" mass="30230">MTPDEVREVNPNSAYANPANPELYRFLDKSYQLLDDYSQITEGSGIDLKLGMIFKPALDWNIGLTIKTPTWNTISESTRAFTDVSYFPDMDSNTSFHTYESALYSSAQDYSISTPWRFALGATKFFDRGLLSAEAEYITYNSTRYTSPTSTNSFINVNNYISEDLQGAFNVRIGGEYLLNSLVSARAGFNYFGNPYKYAEETNYNGSVGLGFKLSNTMYMDVAVVHQVNSYSTAPYTLSGFWHDLGSYEPVADLTHRRTNALLTLGARF</sequence>
<organism evidence="1 2">
    <name type="scientific">Sphingobacterium alimentarium</name>
    <dbReference type="NCBI Taxonomy" id="797292"/>
    <lineage>
        <taxon>Bacteria</taxon>
        <taxon>Pseudomonadati</taxon>
        <taxon>Bacteroidota</taxon>
        <taxon>Sphingobacteriia</taxon>
        <taxon>Sphingobacteriales</taxon>
        <taxon>Sphingobacteriaceae</taxon>
        <taxon>Sphingobacterium</taxon>
    </lineage>
</organism>
<gene>
    <name evidence="1" type="ORF">EDC17_103126</name>
</gene>
<keyword evidence="2" id="KW-1185">Reference proteome</keyword>